<dbReference type="RefSeq" id="WP_166127686.1">
    <property type="nucleotide sequence ID" value="NZ_JAANOQ010000004.1"/>
</dbReference>
<comment type="caution">
    <text evidence="1">The sequence shown here is derived from an EMBL/GenBank/DDBJ whole genome shotgun (WGS) entry which is preliminary data.</text>
</comment>
<keyword evidence="2" id="KW-1185">Reference proteome</keyword>
<gene>
    <name evidence="1" type="ORF">H8R27_07405</name>
</gene>
<organism evidence="1 2">
    <name type="scientific">Flavobacterium bernardetii</name>
    <dbReference type="NCBI Taxonomy" id="2813823"/>
    <lineage>
        <taxon>Bacteria</taxon>
        <taxon>Pseudomonadati</taxon>
        <taxon>Bacteroidota</taxon>
        <taxon>Flavobacteriia</taxon>
        <taxon>Flavobacteriales</taxon>
        <taxon>Flavobacteriaceae</taxon>
        <taxon>Flavobacterium</taxon>
    </lineage>
</organism>
<evidence type="ECO:0000313" key="2">
    <source>
        <dbReference type="Proteomes" id="UP000605990"/>
    </source>
</evidence>
<name>A0ABR7IYJ2_9FLAO</name>
<dbReference type="Proteomes" id="UP000605990">
    <property type="component" value="Unassembled WGS sequence"/>
</dbReference>
<dbReference type="SUPFAM" id="SSF55961">
    <property type="entry name" value="Bet v1-like"/>
    <property type="match status" value="1"/>
</dbReference>
<reference evidence="1 2" key="1">
    <citation type="submission" date="2020-08" db="EMBL/GenBank/DDBJ databases">
        <title>Description of novel Flavobacterium F-408 isolate.</title>
        <authorList>
            <person name="Saticioglu I.B."/>
            <person name="Duman M."/>
            <person name="Altun S."/>
        </authorList>
    </citation>
    <scope>NUCLEOTIDE SEQUENCE [LARGE SCALE GENOMIC DNA]</scope>
    <source>
        <strain evidence="1 2">F-408</strain>
    </source>
</reference>
<dbReference type="CDD" id="cd07818">
    <property type="entry name" value="SRPBCC_1"/>
    <property type="match status" value="1"/>
</dbReference>
<evidence type="ECO:0000313" key="1">
    <source>
        <dbReference type="EMBL" id="MBC5834709.1"/>
    </source>
</evidence>
<sequence length="175" mass="19644">MRILKKILIFILALIGLLLVVALFIPNNYTVTHTVTINKPQKEVYDFVKTLKNQEEWSSWVLSDPNIKLTYTGVDGTVGAKQTWKGNEDVGEGSQTITKLDGERIDIDLHFIKPFEGYSKGASIIKAVNANSCTHTEEFYGTESYPKNLMSILAKKFIGDAFEKNGENLKKAIEK</sequence>
<protein>
    <submittedName>
        <fullName evidence="1">SRPBCC family protein</fullName>
    </submittedName>
</protein>
<accession>A0ABR7IYJ2</accession>
<dbReference type="Gene3D" id="3.30.530.20">
    <property type="match status" value="1"/>
</dbReference>
<proteinExistence type="predicted"/>
<dbReference type="EMBL" id="JACRUN010000003">
    <property type="protein sequence ID" value="MBC5834709.1"/>
    <property type="molecule type" value="Genomic_DNA"/>
</dbReference>
<dbReference type="InterPro" id="IPR023393">
    <property type="entry name" value="START-like_dom_sf"/>
</dbReference>